<accession>A0A510UNE0</accession>
<evidence type="ECO:0000313" key="3">
    <source>
        <dbReference type="Proteomes" id="UP000321787"/>
    </source>
</evidence>
<protein>
    <recommendedName>
        <fullName evidence="4">Neutral/alkaline non-lysosomal ceramidase N-terminal domain-containing protein</fullName>
    </recommendedName>
</protein>
<dbReference type="EMBL" id="BJTZ01000082">
    <property type="protein sequence ID" value="GEK16168.1"/>
    <property type="molecule type" value="Genomic_DNA"/>
</dbReference>
<proteinExistence type="predicted"/>
<dbReference type="Gene3D" id="3.30.160.280">
    <property type="match status" value="2"/>
</dbReference>
<dbReference type="AlphaFoldDB" id="A0A510UNE0"/>
<evidence type="ECO:0000256" key="1">
    <source>
        <dbReference type="SAM" id="SignalP"/>
    </source>
</evidence>
<gene>
    <name evidence="2" type="ORF">AFI02nite_42040</name>
</gene>
<dbReference type="RefSeq" id="WP_146866942.1">
    <property type="nucleotide sequence ID" value="NZ_BJTZ01000082.1"/>
</dbReference>
<reference evidence="2 3" key="1">
    <citation type="submission" date="2019-07" db="EMBL/GenBank/DDBJ databases">
        <title>Whole genome shotgun sequence of Aliivibrio fischeri NBRC 101058.</title>
        <authorList>
            <person name="Hosoyama A."/>
            <person name="Uohara A."/>
            <person name="Ohji S."/>
            <person name="Ichikawa N."/>
        </authorList>
    </citation>
    <scope>NUCLEOTIDE SEQUENCE [LARGE SCALE GENOMIC DNA]</scope>
    <source>
        <strain evidence="2 3">NBRC 101058</strain>
    </source>
</reference>
<organism evidence="2 3">
    <name type="scientific">Aliivibrio fischeri</name>
    <name type="common">Vibrio fischeri</name>
    <dbReference type="NCBI Taxonomy" id="668"/>
    <lineage>
        <taxon>Bacteria</taxon>
        <taxon>Pseudomonadati</taxon>
        <taxon>Pseudomonadota</taxon>
        <taxon>Gammaproteobacteria</taxon>
        <taxon>Vibrionales</taxon>
        <taxon>Vibrionaceae</taxon>
        <taxon>Aliivibrio</taxon>
    </lineage>
</organism>
<dbReference type="Proteomes" id="UP000321787">
    <property type="component" value="Unassembled WGS sequence"/>
</dbReference>
<comment type="caution">
    <text evidence="2">The sequence shown here is derived from an EMBL/GenBank/DDBJ whole genome shotgun (WGS) entry which is preliminary data.</text>
</comment>
<keyword evidence="1" id="KW-0732">Signal</keyword>
<evidence type="ECO:0000313" key="2">
    <source>
        <dbReference type="EMBL" id="GEK16168.1"/>
    </source>
</evidence>
<feature type="chain" id="PRO_5022169237" description="Neutral/alkaline non-lysosomal ceramidase N-terminal domain-containing protein" evidence="1">
    <location>
        <begin position="20"/>
        <end position="523"/>
    </location>
</feature>
<feature type="signal peptide" evidence="1">
    <location>
        <begin position="1"/>
        <end position="19"/>
    </location>
</feature>
<name>A0A510UNE0_ALIFS</name>
<evidence type="ECO:0008006" key="4">
    <source>
        <dbReference type="Google" id="ProtNLM"/>
    </source>
</evidence>
<sequence>MKALCIIFIFLLTPLFSFAAMKVGVWKENITPTLSELSDSCIGGYGLPLTNPRCGVTEIHDYLSLRALYMESKDMQLSMLVFDTTGIGDSIIHDIRQRVKELTDRLNTINLVIVATHTHGGLDYQGIWGGIGTKYRGRIVDMAARTIIQAQSTAKYVETFAAQTHVPIYNRRGWDVVDDNVTTLFFNSRETNKPIATLVNLSAHPTILDGNNIQYSSDYIDSLRANIEGKRGGMTIFVNGILGDAQFNTSERTFEKAEEIGNLAANAILESEKEKQKVKGSLDVSTMSFNHTITNTAMLQLQNNGVLDINLNDKNQISVDLKYAHIGKDISLLTFPGEALSRLGLPIMHEMDGKYKLFVGLANASYGYFIPSDEFGTIPGRNTEEMFSMDKYAADRIKKLINLNIKNANNFLYWGDNDRKGEISDLYQYNNPYNGDLEYFKLVGLGNDGRYWYFPTDKTNNKYWEYIGPYEWCDNRKIGNIYLYKNPLNNNKELFQLINLDNNSYFPTDRTNNKYWKYVGDVK</sequence>